<dbReference type="InterPro" id="IPR005123">
    <property type="entry name" value="Oxoglu/Fe-dep_dioxygenase_dom"/>
</dbReference>
<name>A0A9P6NSG1_9BASI</name>
<keyword evidence="1" id="KW-0560">Oxidoreductase</keyword>
<dbReference type="GO" id="GO:0016491">
    <property type="term" value="F:oxidoreductase activity"/>
    <property type="evidence" value="ECO:0007669"/>
    <property type="project" value="UniProtKB-KW"/>
</dbReference>
<dbReference type="AlphaFoldDB" id="A0A9P6NSG1"/>
<gene>
    <name evidence="3" type="ORF">CROQUDRAFT_75148</name>
</gene>
<dbReference type="InterPro" id="IPR027443">
    <property type="entry name" value="IPNS-like_sf"/>
</dbReference>
<accession>A0A9P6NSG1</accession>
<organism evidence="3 4">
    <name type="scientific">Cronartium quercuum f. sp. fusiforme G11</name>
    <dbReference type="NCBI Taxonomy" id="708437"/>
    <lineage>
        <taxon>Eukaryota</taxon>
        <taxon>Fungi</taxon>
        <taxon>Dikarya</taxon>
        <taxon>Basidiomycota</taxon>
        <taxon>Pucciniomycotina</taxon>
        <taxon>Pucciniomycetes</taxon>
        <taxon>Pucciniales</taxon>
        <taxon>Coleosporiaceae</taxon>
        <taxon>Cronartium</taxon>
    </lineage>
</organism>
<comment type="similarity">
    <text evidence="1">Belongs to the iron/ascorbate-dependent oxidoreductase family.</text>
</comment>
<dbReference type="EMBL" id="MU167234">
    <property type="protein sequence ID" value="KAG0148726.1"/>
    <property type="molecule type" value="Genomic_DNA"/>
</dbReference>
<reference evidence="3" key="1">
    <citation type="submission" date="2013-11" db="EMBL/GenBank/DDBJ databases">
        <title>Genome sequence of the fusiform rust pathogen reveals effectors for host alternation and coevolution with pine.</title>
        <authorList>
            <consortium name="DOE Joint Genome Institute"/>
            <person name="Smith K."/>
            <person name="Pendleton A."/>
            <person name="Kubisiak T."/>
            <person name="Anderson C."/>
            <person name="Salamov A."/>
            <person name="Aerts A."/>
            <person name="Riley R."/>
            <person name="Clum A."/>
            <person name="Lindquist E."/>
            <person name="Ence D."/>
            <person name="Campbell M."/>
            <person name="Kronenberg Z."/>
            <person name="Feau N."/>
            <person name="Dhillon B."/>
            <person name="Hamelin R."/>
            <person name="Burleigh J."/>
            <person name="Smith J."/>
            <person name="Yandell M."/>
            <person name="Nelson C."/>
            <person name="Grigoriev I."/>
            <person name="Davis J."/>
        </authorList>
    </citation>
    <scope>NUCLEOTIDE SEQUENCE</scope>
    <source>
        <strain evidence="3">G11</strain>
    </source>
</reference>
<dbReference type="InterPro" id="IPR026992">
    <property type="entry name" value="DIOX_N"/>
</dbReference>
<evidence type="ECO:0000313" key="4">
    <source>
        <dbReference type="Proteomes" id="UP000886653"/>
    </source>
</evidence>
<dbReference type="Pfam" id="PF14226">
    <property type="entry name" value="DIOX_N"/>
    <property type="match status" value="1"/>
</dbReference>
<dbReference type="GO" id="GO:0046872">
    <property type="term" value="F:metal ion binding"/>
    <property type="evidence" value="ECO:0007669"/>
    <property type="project" value="UniProtKB-KW"/>
</dbReference>
<dbReference type="PROSITE" id="PS51471">
    <property type="entry name" value="FE2OG_OXY"/>
    <property type="match status" value="1"/>
</dbReference>
<dbReference type="PANTHER" id="PTHR47990">
    <property type="entry name" value="2-OXOGLUTARATE (2OG) AND FE(II)-DEPENDENT OXYGENASE SUPERFAMILY PROTEIN-RELATED"/>
    <property type="match status" value="1"/>
</dbReference>
<dbReference type="Gene3D" id="2.60.120.330">
    <property type="entry name" value="B-lactam Antibiotic, Isopenicillin N Synthase, Chain"/>
    <property type="match status" value="1"/>
</dbReference>
<dbReference type="InterPro" id="IPR050231">
    <property type="entry name" value="Iron_ascorbate_oxido_reductase"/>
</dbReference>
<dbReference type="Pfam" id="PF03171">
    <property type="entry name" value="2OG-FeII_Oxy"/>
    <property type="match status" value="1"/>
</dbReference>
<sequence length="357" mass="39498">MSQPSTSLPLIDISPFFQQPTSIDAQRATAAAIHESCLSTGFFYLSGHRIPDKLFSKVLDATRTFLLDSTDKEKAALSIESNDFARGYQRKGLNVTQGKPDWHEALDLYAPSPYGTEGNRKVLGGENRWPVRPEEFKAVISEYVTQMIRLGDVMVRATGMGLGLNSKEVEDLAELVRESFWVMRCIGYPPLPINHDGVSCGAHKDYGCYTFLHADSTCGALQVFKRGTGIGSIEVDGEFGFWIDADPIKGALVVNIGEMWEIWTNGLYKATLHRVIHKGQNYRVSVPFFYEPAFEAYITPLPTVLPQENGSDEITVPKKPSVKYGDFLLSKVGGNFMVSSNKSNSQSITDGGGRSRY</sequence>
<evidence type="ECO:0000259" key="2">
    <source>
        <dbReference type="PROSITE" id="PS51471"/>
    </source>
</evidence>
<keyword evidence="1" id="KW-0479">Metal-binding</keyword>
<keyword evidence="4" id="KW-1185">Reference proteome</keyword>
<keyword evidence="1" id="KW-0408">Iron</keyword>
<dbReference type="Proteomes" id="UP000886653">
    <property type="component" value="Unassembled WGS sequence"/>
</dbReference>
<dbReference type="SUPFAM" id="SSF51197">
    <property type="entry name" value="Clavaminate synthase-like"/>
    <property type="match status" value="1"/>
</dbReference>
<proteinExistence type="inferred from homology"/>
<evidence type="ECO:0000256" key="1">
    <source>
        <dbReference type="RuleBase" id="RU003682"/>
    </source>
</evidence>
<protein>
    <recommendedName>
        <fullName evidence="2">Fe2OG dioxygenase domain-containing protein</fullName>
    </recommendedName>
</protein>
<dbReference type="InterPro" id="IPR044861">
    <property type="entry name" value="IPNS-like_FE2OG_OXY"/>
</dbReference>
<evidence type="ECO:0000313" key="3">
    <source>
        <dbReference type="EMBL" id="KAG0148726.1"/>
    </source>
</evidence>
<dbReference type="OrthoDB" id="288590at2759"/>
<feature type="domain" description="Fe2OG dioxygenase" evidence="2">
    <location>
        <begin position="179"/>
        <end position="292"/>
    </location>
</feature>
<comment type="caution">
    <text evidence="3">The sequence shown here is derived from an EMBL/GenBank/DDBJ whole genome shotgun (WGS) entry which is preliminary data.</text>
</comment>